<comment type="subcellular location">
    <subcellularLocation>
        <location evidence="1">Membrane</location>
        <topology evidence="1">Single-pass type II membrane protein</topology>
    </subcellularLocation>
</comment>
<evidence type="ECO:0000256" key="6">
    <source>
        <dbReference type="ARBA" id="ARBA00023180"/>
    </source>
</evidence>
<dbReference type="AlphaFoldDB" id="A0AAD9JQW8"/>
<evidence type="ECO:0000313" key="9">
    <source>
        <dbReference type="Proteomes" id="UP001208570"/>
    </source>
</evidence>
<name>A0AAD9JQW8_9ANNE</name>
<dbReference type="PANTHER" id="PTHR12270:SF25">
    <property type="entry name" value="GLYCOSYLTRANSFERASE-LIKE PROTEIN LARGE"/>
    <property type="match status" value="1"/>
</dbReference>
<dbReference type="Proteomes" id="UP001208570">
    <property type="component" value="Unassembled WGS sequence"/>
</dbReference>
<organism evidence="8 9">
    <name type="scientific">Paralvinella palmiformis</name>
    <dbReference type="NCBI Taxonomy" id="53620"/>
    <lineage>
        <taxon>Eukaryota</taxon>
        <taxon>Metazoa</taxon>
        <taxon>Spiralia</taxon>
        <taxon>Lophotrochozoa</taxon>
        <taxon>Annelida</taxon>
        <taxon>Polychaeta</taxon>
        <taxon>Sedentaria</taxon>
        <taxon>Canalipalpata</taxon>
        <taxon>Terebellida</taxon>
        <taxon>Terebelliformia</taxon>
        <taxon>Alvinellidae</taxon>
        <taxon>Paralvinella</taxon>
    </lineage>
</organism>
<comment type="caution">
    <text evidence="8">The sequence shown here is derived from an EMBL/GenBank/DDBJ whole genome shotgun (WGS) entry which is preliminary data.</text>
</comment>
<keyword evidence="9" id="KW-1185">Reference proteome</keyword>
<dbReference type="GO" id="GO:0005794">
    <property type="term" value="C:Golgi apparatus"/>
    <property type="evidence" value="ECO:0007669"/>
    <property type="project" value="TreeGrafter"/>
</dbReference>
<dbReference type="PANTHER" id="PTHR12270">
    <property type="entry name" value="GLYCOSYLTRANSFERASE-RELATED"/>
    <property type="match status" value="1"/>
</dbReference>
<gene>
    <name evidence="8" type="ORF">LSH36_189g06082</name>
</gene>
<evidence type="ECO:0000256" key="3">
    <source>
        <dbReference type="ARBA" id="ARBA00022968"/>
    </source>
</evidence>
<dbReference type="InterPro" id="IPR051292">
    <property type="entry name" value="Xyl/GlcA_transferase"/>
</dbReference>
<keyword evidence="2 7" id="KW-0812">Transmembrane</keyword>
<evidence type="ECO:0000256" key="4">
    <source>
        <dbReference type="ARBA" id="ARBA00022989"/>
    </source>
</evidence>
<evidence type="ECO:0000313" key="8">
    <source>
        <dbReference type="EMBL" id="KAK2157559.1"/>
    </source>
</evidence>
<evidence type="ECO:0000256" key="2">
    <source>
        <dbReference type="ARBA" id="ARBA00022692"/>
    </source>
</evidence>
<keyword evidence="4 7" id="KW-1133">Transmembrane helix</keyword>
<dbReference type="GO" id="GO:0015020">
    <property type="term" value="F:glucuronosyltransferase activity"/>
    <property type="evidence" value="ECO:0007669"/>
    <property type="project" value="TreeGrafter"/>
</dbReference>
<keyword evidence="6" id="KW-0325">Glycoprotein</keyword>
<dbReference type="GO" id="GO:0042285">
    <property type="term" value="F:xylosyltransferase activity"/>
    <property type="evidence" value="ECO:0007669"/>
    <property type="project" value="TreeGrafter"/>
</dbReference>
<reference evidence="8" key="1">
    <citation type="journal article" date="2023" name="Mol. Biol. Evol.">
        <title>Third-Generation Sequencing Reveals the Adaptive Role of the Epigenome in Three Deep-Sea Polychaetes.</title>
        <authorList>
            <person name="Perez M."/>
            <person name="Aroh O."/>
            <person name="Sun Y."/>
            <person name="Lan Y."/>
            <person name="Juniper S.K."/>
            <person name="Young C.R."/>
            <person name="Angers B."/>
            <person name="Qian P.Y."/>
        </authorList>
    </citation>
    <scope>NUCLEOTIDE SEQUENCE</scope>
    <source>
        <strain evidence="8">P08H-3</strain>
    </source>
</reference>
<dbReference type="Pfam" id="PF13896">
    <property type="entry name" value="Glyco_transf_49"/>
    <property type="match status" value="1"/>
</dbReference>
<protein>
    <submittedName>
        <fullName evidence="8">Uncharacterized protein</fullName>
    </submittedName>
</protein>
<dbReference type="GO" id="GO:0035269">
    <property type="term" value="P:protein O-linked glycosylation via mannose"/>
    <property type="evidence" value="ECO:0007669"/>
    <property type="project" value="TreeGrafter"/>
</dbReference>
<evidence type="ECO:0000256" key="7">
    <source>
        <dbReference type="SAM" id="Phobius"/>
    </source>
</evidence>
<dbReference type="GO" id="GO:0016020">
    <property type="term" value="C:membrane"/>
    <property type="evidence" value="ECO:0007669"/>
    <property type="project" value="UniProtKB-SubCell"/>
</dbReference>
<dbReference type="EMBL" id="JAODUP010000189">
    <property type="protein sequence ID" value="KAK2157559.1"/>
    <property type="molecule type" value="Genomic_DNA"/>
</dbReference>
<sequence length="542" mass="63289">MRFRVLLVSSIVMALNKSLSKRSIKRLVKNNFCSSTTLTIFLTMMILQALLYLTRNPVHKRVVELRDGLNDASDHCVIIPTEIELKLCCQRGAYRKMILAKCDVYFRDDISVLWHNLEVILLNEMIAILESHSRNPEQFTSAGVVLANLELSSDLLVTLHPRCHNATLLLKKDHMSAMDTRALTSVICRIASGNWERSYNKQIYDIPVIETDILIPIYIMAVSSKSLDYEIITHAEKYNGDTFRHITPPCVKQEQPTAFDNLCDVYPSIATMPRRTHKHFISNVRDSDATDLKTGVTLITQLMFNRIDNLERLLQSWKGPSQVALYLTDEELVSFNDAYQQSDILKQANATYHVIFKRHVFYPINYVRNVAIRETKTPFYVMIDVDFAAQPTLYQDIIRYIRKLKPNEKKVFVIPVFETPYKHYSLPVIKEQLVKDLDANLLIPYHQVPGSWTKGHERTNYDKWRISRDIYEVQWEFGYEPYVVVPTSEFLYDEILVERMRDKLAYTANIKINGCARIMYEKRIQELTRKHQQEQKQQEQHL</sequence>
<evidence type="ECO:0000256" key="5">
    <source>
        <dbReference type="ARBA" id="ARBA00023136"/>
    </source>
</evidence>
<keyword evidence="5 7" id="KW-0472">Membrane</keyword>
<proteinExistence type="predicted"/>
<accession>A0AAD9JQW8</accession>
<evidence type="ECO:0000256" key="1">
    <source>
        <dbReference type="ARBA" id="ARBA00004606"/>
    </source>
</evidence>
<feature type="transmembrane region" description="Helical" evidence="7">
    <location>
        <begin position="36"/>
        <end position="53"/>
    </location>
</feature>
<keyword evidence="3" id="KW-0735">Signal-anchor</keyword>